<dbReference type="NCBIfam" id="TIGR04057">
    <property type="entry name" value="SusC_RagA_signa"/>
    <property type="match status" value="1"/>
</dbReference>
<dbReference type="InterPro" id="IPR012910">
    <property type="entry name" value="Plug_dom"/>
</dbReference>
<keyword evidence="4 7" id="KW-0812">Transmembrane</keyword>
<dbReference type="SUPFAM" id="SSF49464">
    <property type="entry name" value="Carboxypeptidase regulatory domain-like"/>
    <property type="match status" value="1"/>
</dbReference>
<dbReference type="Gene3D" id="2.170.130.10">
    <property type="entry name" value="TonB-dependent receptor, plug domain"/>
    <property type="match status" value="1"/>
</dbReference>
<keyword evidence="2 7" id="KW-0813">Transport</keyword>
<gene>
    <name evidence="10" type="ORF">BXY64_2786</name>
</gene>
<comment type="similarity">
    <text evidence="7">Belongs to the TonB-dependent receptor family.</text>
</comment>
<keyword evidence="6 7" id="KW-0998">Cell outer membrane</keyword>
<keyword evidence="8" id="KW-0732">Signal</keyword>
<dbReference type="GO" id="GO:0009279">
    <property type="term" value="C:cell outer membrane"/>
    <property type="evidence" value="ECO:0007669"/>
    <property type="project" value="UniProtKB-SubCell"/>
</dbReference>
<dbReference type="Pfam" id="PF13715">
    <property type="entry name" value="CarbopepD_reg_2"/>
    <property type="match status" value="1"/>
</dbReference>
<dbReference type="SUPFAM" id="SSF56935">
    <property type="entry name" value="Porins"/>
    <property type="match status" value="1"/>
</dbReference>
<dbReference type="PROSITE" id="PS52016">
    <property type="entry name" value="TONB_DEPENDENT_REC_3"/>
    <property type="match status" value="1"/>
</dbReference>
<dbReference type="Proteomes" id="UP000284531">
    <property type="component" value="Unassembled WGS sequence"/>
</dbReference>
<dbReference type="InterPro" id="IPR039426">
    <property type="entry name" value="TonB-dep_rcpt-like"/>
</dbReference>
<comment type="subcellular location">
    <subcellularLocation>
        <location evidence="1 7">Cell outer membrane</location>
        <topology evidence="1 7">Multi-pass membrane protein</topology>
    </subcellularLocation>
</comment>
<dbReference type="FunFam" id="2.170.130.10:FF:000008">
    <property type="entry name" value="SusC/RagA family TonB-linked outer membrane protein"/>
    <property type="match status" value="1"/>
</dbReference>
<evidence type="ECO:0000256" key="5">
    <source>
        <dbReference type="ARBA" id="ARBA00023136"/>
    </source>
</evidence>
<feature type="chain" id="PRO_5019333084" evidence="8">
    <location>
        <begin position="22"/>
        <end position="1000"/>
    </location>
</feature>
<sequence>MKKTIGLFVCLFIVGVQFLQAQERSVTGTVTLAEDGLGVPGASVIVKGTSIGTTTNLDGKYVLTVPTAEDILIFSFVGMKTQEVKVGTQQSINVELQADNVGLDEVVAIGYGTMRKSDLTGATSRVSAESIVDIQTPNVSQALQGKLSGVSVQSNSGAPGGDIKIRIRGTNSINGSNAPLVIVDGFIGQSLSDLNPNDIESLEVLKDASATAIYGSRGANGVILVTTKGGKDGKMQVSYNGYMGVQQLANKMDLLDAASYAEVINQKRVQTGGAEEYSAEQIENFKRNGGTDWQDEVYRTALTHNHDLSVSGKKNGFNFLFSGQYLNQEGILKNSNYERFSYRANVDVDLSEKLKMGVRINGILSKDRPHKLSWPNGSISNDAITMEPTLPIYDEEGNYTRSSFATVSNPVADYKEQNHYIDNVKQNINAYFDYQINDKWNVRVSGGYSTRDYVSNMYSSVNLYAGEGDNGRANINNRKEFVWQNTNILTYKNQVGKHKINFTFVNEQTGSKTQASALGVKNFDVENGFYDVSLGKEPLSPSSSFVDWQLMSFLGRLNYVFNNKYLVTLAMRADGSSKFADNHKWGYFPSGSFAWRLSEESFMKDLDFLDNLKLRSSFGVTGSQATAPYQSKGLMSTGVNYPIDGSGVSVGIAPARSNNPFLSWEKTTQVDFGFDIVLFNGKLSLTADYYYKKTKDLLLEVAVPYYTGFKSEFKNLGEVENKGIEFDLGTNHSFGELKWSSNVTVSINRNKVMDLGDSEKIIMGENNALALIQKGKSLGLIYGYKFDGVWQQDQADQAAVYGNKPGDARFVDVNNDKSITADDRTIIGYGYPKWNMGWSNSFTYKNFDMDILFTGTFGNDIKNEVYSRSMGWGNQDPTNVDIQNRWTPENPSNSIPAFSTTYKTSYLDNSSATVEDGSYIRLSNISLGYTFSKSVLKRYNIEKMRVFVSGQNLWTSTDYRGYDPEVNNPGGANNTDYLVGFDRAPYPLAKVFNFGINLTF</sequence>
<dbReference type="RefSeq" id="WP_120240573.1">
    <property type="nucleotide sequence ID" value="NZ_RAPQ01000010.1"/>
</dbReference>
<organism evidence="10 11">
    <name type="scientific">Marinifilum flexuosum</name>
    <dbReference type="NCBI Taxonomy" id="1117708"/>
    <lineage>
        <taxon>Bacteria</taxon>
        <taxon>Pseudomonadati</taxon>
        <taxon>Bacteroidota</taxon>
        <taxon>Bacteroidia</taxon>
        <taxon>Marinilabiliales</taxon>
        <taxon>Marinifilaceae</taxon>
    </lineage>
</organism>
<dbReference type="InterPro" id="IPR023996">
    <property type="entry name" value="TonB-dep_OMP_SusC/RagA"/>
</dbReference>
<keyword evidence="11" id="KW-1185">Reference proteome</keyword>
<dbReference type="EMBL" id="RAPQ01000010">
    <property type="protein sequence ID" value="RKD99805.1"/>
    <property type="molecule type" value="Genomic_DNA"/>
</dbReference>
<evidence type="ECO:0000256" key="4">
    <source>
        <dbReference type="ARBA" id="ARBA00022692"/>
    </source>
</evidence>
<evidence type="ECO:0000256" key="1">
    <source>
        <dbReference type="ARBA" id="ARBA00004571"/>
    </source>
</evidence>
<name>A0A419WWJ4_9BACT</name>
<evidence type="ECO:0000313" key="11">
    <source>
        <dbReference type="Proteomes" id="UP000284531"/>
    </source>
</evidence>
<comment type="caution">
    <text evidence="10">The sequence shown here is derived from an EMBL/GenBank/DDBJ whole genome shotgun (WGS) entry which is preliminary data.</text>
</comment>
<dbReference type="Gene3D" id="2.60.40.1120">
    <property type="entry name" value="Carboxypeptidase-like, regulatory domain"/>
    <property type="match status" value="1"/>
</dbReference>
<dbReference type="AlphaFoldDB" id="A0A419WWJ4"/>
<proteinExistence type="inferred from homology"/>
<keyword evidence="3 7" id="KW-1134">Transmembrane beta strand</keyword>
<accession>A0A419WWJ4</accession>
<dbReference type="InterPro" id="IPR023997">
    <property type="entry name" value="TonB-dep_OMP_SusC/RagA_CS"/>
</dbReference>
<feature type="domain" description="TonB-dependent receptor plug" evidence="9">
    <location>
        <begin position="116"/>
        <end position="222"/>
    </location>
</feature>
<dbReference type="NCBIfam" id="TIGR04056">
    <property type="entry name" value="OMP_RagA_SusC"/>
    <property type="match status" value="1"/>
</dbReference>
<dbReference type="InterPro" id="IPR008969">
    <property type="entry name" value="CarboxyPept-like_regulatory"/>
</dbReference>
<dbReference type="Pfam" id="PF07715">
    <property type="entry name" value="Plug"/>
    <property type="match status" value="1"/>
</dbReference>
<reference evidence="10 11" key="1">
    <citation type="submission" date="2018-09" db="EMBL/GenBank/DDBJ databases">
        <title>Genomic Encyclopedia of Archaeal and Bacterial Type Strains, Phase II (KMG-II): from individual species to whole genera.</title>
        <authorList>
            <person name="Goeker M."/>
        </authorList>
    </citation>
    <scope>NUCLEOTIDE SEQUENCE [LARGE SCALE GENOMIC DNA]</scope>
    <source>
        <strain evidence="10 11">DSM 21950</strain>
    </source>
</reference>
<dbReference type="Gene3D" id="2.40.170.20">
    <property type="entry name" value="TonB-dependent receptor, beta-barrel domain"/>
    <property type="match status" value="1"/>
</dbReference>
<feature type="signal peptide" evidence="8">
    <location>
        <begin position="1"/>
        <end position="21"/>
    </location>
</feature>
<dbReference type="InterPro" id="IPR037066">
    <property type="entry name" value="Plug_dom_sf"/>
</dbReference>
<evidence type="ECO:0000259" key="9">
    <source>
        <dbReference type="Pfam" id="PF07715"/>
    </source>
</evidence>
<evidence type="ECO:0000313" key="10">
    <source>
        <dbReference type="EMBL" id="RKD99805.1"/>
    </source>
</evidence>
<dbReference type="InterPro" id="IPR036942">
    <property type="entry name" value="Beta-barrel_TonB_sf"/>
</dbReference>
<keyword evidence="5 7" id="KW-0472">Membrane</keyword>
<evidence type="ECO:0000256" key="7">
    <source>
        <dbReference type="PROSITE-ProRule" id="PRU01360"/>
    </source>
</evidence>
<dbReference type="OrthoDB" id="9768177at2"/>
<evidence type="ECO:0000256" key="3">
    <source>
        <dbReference type="ARBA" id="ARBA00022452"/>
    </source>
</evidence>
<evidence type="ECO:0000256" key="8">
    <source>
        <dbReference type="SAM" id="SignalP"/>
    </source>
</evidence>
<protein>
    <submittedName>
        <fullName evidence="10">TonB-linked SusC/RagA family outer membrane protein</fullName>
    </submittedName>
</protein>
<evidence type="ECO:0000256" key="2">
    <source>
        <dbReference type="ARBA" id="ARBA00022448"/>
    </source>
</evidence>
<evidence type="ECO:0000256" key="6">
    <source>
        <dbReference type="ARBA" id="ARBA00023237"/>
    </source>
</evidence>